<dbReference type="GeneID" id="85417153"/>
<sequence>MAYEDSIFAAALVMLKAGADATGELDTLIKGADPALRIFKQDPLELALLAGVRETAGRMAAAKEYLIDLLIKSGADLNATEAEMLLSSELLEIDKRDFLTKTGVLNMLRKAKESRPGPVIAGVFRSERKSTPRRWSDVHVGFIVFKCTTTVCPTDLDDMGSMLDLVVPPLDHLTAQLFEDSFLDEYELNTREEAIRSAKNEHGLAKARVDISSADPVTSDDTSTTRPNTDCTAPNTPDARRGYNGLG</sequence>
<accession>A0ABQ9QHF1</accession>
<feature type="region of interest" description="Disordered" evidence="1">
    <location>
        <begin position="199"/>
        <end position="247"/>
    </location>
</feature>
<dbReference type="EMBL" id="MLFU01000285">
    <property type="protein sequence ID" value="KAK1468217.1"/>
    <property type="molecule type" value="Genomic_DNA"/>
</dbReference>
<dbReference type="Proteomes" id="UP001227543">
    <property type="component" value="Unassembled WGS sequence"/>
</dbReference>
<proteinExistence type="predicted"/>
<reference evidence="2 3" key="1">
    <citation type="submission" date="2016-10" db="EMBL/GenBank/DDBJ databases">
        <title>The genome sequence of Colletotrichum fioriniae PJ7.</title>
        <authorList>
            <person name="Baroncelli R."/>
        </authorList>
    </citation>
    <scope>NUCLEOTIDE SEQUENCE [LARGE SCALE GENOMIC DNA]</scope>
    <source>
        <strain evidence="2 3">Tom-12</strain>
    </source>
</reference>
<feature type="compositionally biased region" description="Basic and acidic residues" evidence="1">
    <location>
        <begin position="199"/>
        <end position="209"/>
    </location>
</feature>
<protein>
    <recommendedName>
        <fullName evidence="4">Ankyrin repeat protein</fullName>
    </recommendedName>
</protein>
<organism evidence="2 3">
    <name type="scientific">Colletotrichum tamarilloi</name>
    <dbReference type="NCBI Taxonomy" id="1209934"/>
    <lineage>
        <taxon>Eukaryota</taxon>
        <taxon>Fungi</taxon>
        <taxon>Dikarya</taxon>
        <taxon>Ascomycota</taxon>
        <taxon>Pezizomycotina</taxon>
        <taxon>Sordariomycetes</taxon>
        <taxon>Hypocreomycetidae</taxon>
        <taxon>Glomerellales</taxon>
        <taxon>Glomerellaceae</taxon>
        <taxon>Colletotrichum</taxon>
        <taxon>Colletotrichum acutatum species complex</taxon>
    </lineage>
</organism>
<evidence type="ECO:0000313" key="3">
    <source>
        <dbReference type="Proteomes" id="UP001227543"/>
    </source>
</evidence>
<name>A0ABQ9QHF1_9PEZI</name>
<dbReference type="RefSeq" id="XP_060372502.1">
    <property type="nucleotide sequence ID" value="XM_060532915.1"/>
</dbReference>
<feature type="compositionally biased region" description="Polar residues" evidence="1">
    <location>
        <begin position="215"/>
        <end position="235"/>
    </location>
</feature>
<evidence type="ECO:0000313" key="2">
    <source>
        <dbReference type="EMBL" id="KAK1468217.1"/>
    </source>
</evidence>
<evidence type="ECO:0000256" key="1">
    <source>
        <dbReference type="SAM" id="MobiDB-lite"/>
    </source>
</evidence>
<gene>
    <name evidence="2" type="ORF">CTAM01_16923</name>
</gene>
<evidence type="ECO:0008006" key="4">
    <source>
        <dbReference type="Google" id="ProtNLM"/>
    </source>
</evidence>
<comment type="caution">
    <text evidence="2">The sequence shown here is derived from an EMBL/GenBank/DDBJ whole genome shotgun (WGS) entry which is preliminary data.</text>
</comment>
<keyword evidence="3" id="KW-1185">Reference proteome</keyword>